<dbReference type="Pfam" id="PF07793">
    <property type="entry name" value="DUF1631"/>
    <property type="match status" value="1"/>
</dbReference>
<accession>A0A1R1HZA0</accession>
<sequence length="662" mass="71307">MRDSKLASEAAIAAIVDGAGRYFDDMVASRRRGGFAEEAKGLTSSRISLVGDDDLELNIRLDNLSTRLAETTSVPLWKTHLRFVTLLGRPDLPKTDNPVGPPGITHGLLALFQAAGATSLEEKLDLLDRIEVVLRDGLPILYTQIDALLDQAGAEAAQPGIIGTQESPVAAKPGATAAPQPPSTTSENLLARLSGQQGAGGFSGRGSPLISQASLDNLLFRLDQMERTQRNSNDFLTATSPNLESLIPGLFSDTPKPAETPAQPIRARDLGIPSNVAEGQAIDSVGLICEAIFSDQQLPDVLKTLISSLQVSIVKLALKDSSLFTRTEHPCRLVINRMGQALIGLPIDVSIQHPTCTRLFEIASRLRNGFAGDVGAFVTAADALAEVLQARHDETVRQAASYLPLLHQLDRRDQASRDIQQLFDGLGMDEIPEGLQRFIRQDWKRLLEKTWFEQGPESQSWQEHANTLSTLLWTFQPKADSEQRKALARQLPGVLKAIKSGMEALQLSPDAQTEVLDLCFALQTRALRAASAENEPAGSIPTIAAAGIGNSSKQLVQGRIEAGTLILHTMDFASPPSGTARGAHAVGDWMELPLDGSHHPLCLCHQSAASGRYLFFNPALMLAVSVHPMLLDSQLKSGNARKLGQPPLFDAAVARALDSIER</sequence>
<dbReference type="InterPro" id="IPR012434">
    <property type="entry name" value="DUF1631"/>
</dbReference>
<dbReference type="STRING" id="418702.BJN45_17130"/>
<evidence type="ECO:0000256" key="1">
    <source>
        <dbReference type="SAM" id="MobiDB-lite"/>
    </source>
</evidence>
<evidence type="ECO:0000313" key="2">
    <source>
        <dbReference type="EMBL" id="OMG51729.1"/>
    </source>
</evidence>
<dbReference type="Proteomes" id="UP000187526">
    <property type="component" value="Unassembled WGS sequence"/>
</dbReference>
<feature type="region of interest" description="Disordered" evidence="1">
    <location>
        <begin position="166"/>
        <end position="187"/>
    </location>
</feature>
<comment type="caution">
    <text evidence="2">The sequence shown here is derived from an EMBL/GenBank/DDBJ whole genome shotgun (WGS) entry which is preliminary data.</text>
</comment>
<name>A0A1R1HZA0_9RHOO</name>
<dbReference type="EMBL" id="MTHD01000008">
    <property type="protein sequence ID" value="OMG51729.1"/>
    <property type="molecule type" value="Genomic_DNA"/>
</dbReference>
<evidence type="ECO:0008006" key="4">
    <source>
        <dbReference type="Google" id="ProtNLM"/>
    </source>
</evidence>
<protein>
    <recommendedName>
        <fullName evidence="4">DUF1631 domain-containing protein</fullName>
    </recommendedName>
</protein>
<keyword evidence="3" id="KW-1185">Reference proteome</keyword>
<dbReference type="AlphaFoldDB" id="A0A1R1HZA0"/>
<proteinExistence type="predicted"/>
<reference evidence="2 3" key="1">
    <citation type="submission" date="2016-10" db="EMBL/GenBank/DDBJ databases">
        <title>Alkaliphiles isolated from bioreactors.</title>
        <authorList>
            <person name="Salah Z."/>
            <person name="Rout S.P."/>
            <person name="Humphreys P.N."/>
        </authorList>
    </citation>
    <scope>NUCLEOTIDE SEQUENCE [LARGE SCALE GENOMIC DNA]</scope>
    <source>
        <strain evidence="2 3">ZS02</strain>
    </source>
</reference>
<gene>
    <name evidence="2" type="ORF">BJN45_17130</name>
</gene>
<organism evidence="2 3">
    <name type="scientific">Azonexus hydrophilus</name>
    <dbReference type="NCBI Taxonomy" id="418702"/>
    <lineage>
        <taxon>Bacteria</taxon>
        <taxon>Pseudomonadati</taxon>
        <taxon>Pseudomonadota</taxon>
        <taxon>Betaproteobacteria</taxon>
        <taxon>Rhodocyclales</taxon>
        <taxon>Azonexaceae</taxon>
        <taxon>Azonexus</taxon>
    </lineage>
</organism>
<evidence type="ECO:0000313" key="3">
    <source>
        <dbReference type="Proteomes" id="UP000187526"/>
    </source>
</evidence>